<comment type="caution">
    <text evidence="2">The sequence shown here is derived from an EMBL/GenBank/DDBJ whole genome shotgun (WGS) entry which is preliminary data.</text>
</comment>
<keyword evidence="3" id="KW-1185">Reference proteome</keyword>
<organism evidence="2 3">
    <name type="scientific">Apiospora hydei</name>
    <dbReference type="NCBI Taxonomy" id="1337664"/>
    <lineage>
        <taxon>Eukaryota</taxon>
        <taxon>Fungi</taxon>
        <taxon>Dikarya</taxon>
        <taxon>Ascomycota</taxon>
        <taxon>Pezizomycotina</taxon>
        <taxon>Sordariomycetes</taxon>
        <taxon>Xylariomycetidae</taxon>
        <taxon>Amphisphaeriales</taxon>
        <taxon>Apiosporaceae</taxon>
        <taxon>Apiospora</taxon>
    </lineage>
</organism>
<dbReference type="Proteomes" id="UP001433268">
    <property type="component" value="Unassembled WGS sequence"/>
</dbReference>
<evidence type="ECO:0000313" key="3">
    <source>
        <dbReference type="Proteomes" id="UP001433268"/>
    </source>
</evidence>
<dbReference type="RefSeq" id="XP_066667497.1">
    <property type="nucleotide sequence ID" value="XM_066812155.1"/>
</dbReference>
<sequence>MEQDRKNLPPPSGLVALVNTAALGLMRSKCNARVVSEVGGQGHSGIMCLRSDIGNSRARRGDFRNSFGNGEESAD</sequence>
<dbReference type="GeneID" id="92045215"/>
<name>A0ABR1W9C8_9PEZI</name>
<accession>A0ABR1W9C8</accession>
<protein>
    <submittedName>
        <fullName evidence="2">Uncharacterized protein</fullName>
    </submittedName>
</protein>
<feature type="region of interest" description="Disordered" evidence="1">
    <location>
        <begin position="56"/>
        <end position="75"/>
    </location>
</feature>
<dbReference type="EMBL" id="JAQQWN010000006">
    <property type="protein sequence ID" value="KAK8080022.1"/>
    <property type="molecule type" value="Genomic_DNA"/>
</dbReference>
<gene>
    <name evidence="2" type="ORF">PG997_007840</name>
</gene>
<reference evidence="2 3" key="1">
    <citation type="submission" date="2023-01" db="EMBL/GenBank/DDBJ databases">
        <title>Analysis of 21 Apiospora genomes using comparative genomics revels a genus with tremendous synthesis potential of carbohydrate active enzymes and secondary metabolites.</title>
        <authorList>
            <person name="Sorensen T."/>
        </authorList>
    </citation>
    <scope>NUCLEOTIDE SEQUENCE [LARGE SCALE GENOMIC DNA]</scope>
    <source>
        <strain evidence="2 3">CBS 114990</strain>
    </source>
</reference>
<evidence type="ECO:0000256" key="1">
    <source>
        <dbReference type="SAM" id="MobiDB-lite"/>
    </source>
</evidence>
<evidence type="ECO:0000313" key="2">
    <source>
        <dbReference type="EMBL" id="KAK8080022.1"/>
    </source>
</evidence>
<proteinExistence type="predicted"/>